<evidence type="ECO:0000256" key="2">
    <source>
        <dbReference type="SAM" id="MobiDB-lite"/>
    </source>
</evidence>
<proteinExistence type="predicted"/>
<dbReference type="GO" id="GO:0003677">
    <property type="term" value="F:DNA binding"/>
    <property type="evidence" value="ECO:0007669"/>
    <property type="project" value="UniProtKB-KW"/>
</dbReference>
<gene>
    <name evidence="4" type="ORF">N5D93_16040</name>
</gene>
<dbReference type="AlphaFoldDB" id="A0AA42LPU6"/>
<dbReference type="InterPro" id="IPR011010">
    <property type="entry name" value="DNA_brk_join_enz"/>
</dbReference>
<dbReference type="SUPFAM" id="SSF56349">
    <property type="entry name" value="DNA breaking-rejoining enzymes"/>
    <property type="match status" value="1"/>
</dbReference>
<keyword evidence="1" id="KW-0238">DNA-binding</keyword>
<reference evidence="4" key="1">
    <citation type="submission" date="2022-09" db="EMBL/GenBank/DDBJ databases">
        <title>Intensive care unit water sources are persistently colonized with multi-drug resistant bacteria and are the site of extensive horizontal gene transfer of antibiotic resistance genes.</title>
        <authorList>
            <person name="Diorio-Toth L."/>
        </authorList>
    </citation>
    <scope>NUCLEOTIDE SEQUENCE</scope>
    <source>
        <strain evidence="4">GD03843</strain>
    </source>
</reference>
<evidence type="ECO:0000256" key="1">
    <source>
        <dbReference type="ARBA" id="ARBA00023125"/>
    </source>
</evidence>
<evidence type="ECO:0000313" key="5">
    <source>
        <dbReference type="Proteomes" id="UP001161094"/>
    </source>
</evidence>
<name>A0AA42LPU6_9BURK</name>
<dbReference type="Gene3D" id="1.10.150.130">
    <property type="match status" value="1"/>
</dbReference>
<sequence>MQYAVAVRKSAYKRAIEPALGKLKVEEVTPQRLMKLCDEAKEKRGPAVAVDIRESVLAVFRHAHNRGVAVNNEAEAVKIWRYSNVRTTRPRVVASRDSHIPGGIGKRGDTPTLRLTLKFVLLIGVRKSEFIDATWGVPYRDKAAPKSHILPAPDVRFQTSDSGTDGKPPRGTARGKPQGNHSIPCDSEWRDWNHH</sequence>
<dbReference type="InterPro" id="IPR053876">
    <property type="entry name" value="Phage_int_M"/>
</dbReference>
<feature type="domain" description="Phage integrase central" evidence="3">
    <location>
        <begin position="11"/>
        <end position="77"/>
    </location>
</feature>
<dbReference type="EMBL" id="JAOCDZ010000010">
    <property type="protein sequence ID" value="MDH0737324.1"/>
    <property type="molecule type" value="Genomic_DNA"/>
</dbReference>
<evidence type="ECO:0000313" key="4">
    <source>
        <dbReference type="EMBL" id="MDH0737324.1"/>
    </source>
</evidence>
<dbReference type="RefSeq" id="WP_279995812.1">
    <property type="nucleotide sequence ID" value="NZ_JAOCDZ010000010.1"/>
</dbReference>
<feature type="region of interest" description="Disordered" evidence="2">
    <location>
        <begin position="148"/>
        <end position="195"/>
    </location>
</feature>
<protein>
    <recommendedName>
        <fullName evidence="3">Phage integrase central domain-containing protein</fullName>
    </recommendedName>
</protein>
<dbReference type="Pfam" id="PF22022">
    <property type="entry name" value="Phage_int_M"/>
    <property type="match status" value="1"/>
</dbReference>
<comment type="caution">
    <text evidence="4">The sequence shown here is derived from an EMBL/GenBank/DDBJ whole genome shotgun (WGS) entry which is preliminary data.</text>
</comment>
<dbReference type="Proteomes" id="UP001161094">
    <property type="component" value="Unassembled WGS sequence"/>
</dbReference>
<organism evidence="4 5">
    <name type="scientific">Achromobacter spanius</name>
    <dbReference type="NCBI Taxonomy" id="217203"/>
    <lineage>
        <taxon>Bacteria</taxon>
        <taxon>Pseudomonadati</taxon>
        <taxon>Pseudomonadota</taxon>
        <taxon>Betaproteobacteria</taxon>
        <taxon>Burkholderiales</taxon>
        <taxon>Alcaligenaceae</taxon>
        <taxon>Achromobacter</taxon>
    </lineage>
</organism>
<dbReference type="InterPro" id="IPR010998">
    <property type="entry name" value="Integrase_recombinase_N"/>
</dbReference>
<accession>A0AA42LPU6</accession>
<evidence type="ECO:0000259" key="3">
    <source>
        <dbReference type="Pfam" id="PF22022"/>
    </source>
</evidence>